<sequence>MWTFNWIPMSQSPTRPGTPLGMARSSGFGLPLDLLSGRFKLAHSKQLFQLFSHFFKTSFHSFHFLSAHLASCTSCCVTETSRSTKKNGKEGSIEFQPIFLHTHARGTSI</sequence>
<dbReference type="Proteomes" id="UP000324748">
    <property type="component" value="Unassembled WGS sequence"/>
</dbReference>
<proteinExistence type="predicted"/>
<organism evidence="1 2">
    <name type="scientific">Puccinia graminis f. sp. tritici</name>
    <dbReference type="NCBI Taxonomy" id="56615"/>
    <lineage>
        <taxon>Eukaryota</taxon>
        <taxon>Fungi</taxon>
        <taxon>Dikarya</taxon>
        <taxon>Basidiomycota</taxon>
        <taxon>Pucciniomycotina</taxon>
        <taxon>Pucciniomycetes</taxon>
        <taxon>Pucciniales</taxon>
        <taxon>Pucciniaceae</taxon>
        <taxon>Puccinia</taxon>
    </lineage>
</organism>
<dbReference type="EMBL" id="VSWC01000197">
    <property type="protein sequence ID" value="KAA1064890.1"/>
    <property type="molecule type" value="Genomic_DNA"/>
</dbReference>
<accession>A0A5B0LM08</accession>
<evidence type="ECO:0000313" key="2">
    <source>
        <dbReference type="Proteomes" id="UP000324748"/>
    </source>
</evidence>
<evidence type="ECO:0000313" key="1">
    <source>
        <dbReference type="EMBL" id="KAA1064890.1"/>
    </source>
</evidence>
<reference evidence="1 2" key="1">
    <citation type="submission" date="2019-05" db="EMBL/GenBank/DDBJ databases">
        <title>Emergence of the Ug99 lineage of the wheat stem rust pathogen through somatic hybridization.</title>
        <authorList>
            <person name="Li F."/>
            <person name="Upadhyaya N.M."/>
            <person name="Sperschneider J."/>
            <person name="Matny O."/>
            <person name="Nguyen-Phuc H."/>
            <person name="Mago R."/>
            <person name="Raley C."/>
            <person name="Miller M.E."/>
            <person name="Silverstein K.A.T."/>
            <person name="Henningsen E."/>
            <person name="Hirsch C.D."/>
            <person name="Visser B."/>
            <person name="Pretorius Z.A."/>
            <person name="Steffenson B.J."/>
            <person name="Schwessinger B."/>
            <person name="Dodds P.N."/>
            <person name="Figueroa M."/>
        </authorList>
    </citation>
    <scope>NUCLEOTIDE SEQUENCE [LARGE SCALE GENOMIC DNA]</scope>
    <source>
        <strain evidence="1">21-0</strain>
    </source>
</reference>
<name>A0A5B0LM08_PUCGR</name>
<dbReference type="AlphaFoldDB" id="A0A5B0LM08"/>
<comment type="caution">
    <text evidence="1">The sequence shown here is derived from an EMBL/GenBank/DDBJ whole genome shotgun (WGS) entry which is preliminary data.</text>
</comment>
<gene>
    <name evidence="1" type="ORF">PGT21_018659</name>
</gene>
<protein>
    <submittedName>
        <fullName evidence="1">Uncharacterized protein</fullName>
    </submittedName>
</protein>
<keyword evidence="2" id="KW-1185">Reference proteome</keyword>